<dbReference type="InterPro" id="IPR016181">
    <property type="entry name" value="Acyl_CoA_acyltransferase"/>
</dbReference>
<protein>
    <submittedName>
        <fullName evidence="4">MarR family transcriptional regulator</fullName>
    </submittedName>
</protein>
<dbReference type="SUPFAM" id="SSF46785">
    <property type="entry name" value="Winged helix' DNA-binding domain"/>
    <property type="match status" value="1"/>
</dbReference>
<dbReference type="Gene3D" id="3.40.630.30">
    <property type="match status" value="1"/>
</dbReference>
<dbReference type="GO" id="GO:0003700">
    <property type="term" value="F:DNA-binding transcription factor activity"/>
    <property type="evidence" value="ECO:0007669"/>
    <property type="project" value="InterPro"/>
</dbReference>
<dbReference type="CDD" id="cd04301">
    <property type="entry name" value="NAT_SF"/>
    <property type="match status" value="1"/>
</dbReference>
<dbReference type="PROSITE" id="PS51186">
    <property type="entry name" value="GNAT"/>
    <property type="match status" value="1"/>
</dbReference>
<gene>
    <name evidence="4" type="ORF">DW355_08395</name>
</gene>
<dbReference type="GO" id="GO:0008080">
    <property type="term" value="F:N-acetyltransferase activity"/>
    <property type="evidence" value="ECO:0007669"/>
    <property type="project" value="InterPro"/>
</dbReference>
<dbReference type="SUPFAM" id="SSF55729">
    <property type="entry name" value="Acyl-CoA N-acyltransferases (Nat)"/>
    <property type="match status" value="1"/>
</dbReference>
<sequence length="334" mass="36576">MNTAPLLAMPTTAARAATLRAFNRFYTRRIGVLQDRLLESSFSLPESRVLWELAHTPSLTASALADTLQLDAGYLSRLLAGLRERKLVKAERAAHDGRQTLLSLTPAGQRALAPLEQRAQAQMSALLAPLAEGEQQELLYAAQRIETLLDRSQASSIQLRGLRPGDVGWMISRHAALYAQEYGWDGRFEAMVARIGADYIDHLDPRRECAWIAERVGASTASGASGQGPGHPLGCVFLVQAQDETRGQPEPGVAQLRLLIVEPAARGLGIGKQLVDECTRFARAAGYERIRLWTNSILTAARALYAQAGYQLIASEPHESFGQQLVGETWELRL</sequence>
<dbReference type="InterPro" id="IPR050769">
    <property type="entry name" value="NAT_camello-type"/>
</dbReference>
<dbReference type="RefSeq" id="WP_131279228.1">
    <property type="nucleotide sequence ID" value="NZ_CP031395.1"/>
</dbReference>
<dbReference type="InterPro" id="IPR036390">
    <property type="entry name" value="WH_DNA-bd_sf"/>
</dbReference>
<dbReference type="OrthoDB" id="273614at2"/>
<reference evidence="4 5" key="1">
    <citation type="submission" date="2018-07" db="EMBL/GenBank/DDBJ databases">
        <title>Exploring interactions and the metabolic potential of the ultra-small soil bacteria Hylemonella gracilis.</title>
        <authorList>
            <person name="Tyc O."/>
            <person name="Kulkarni P."/>
            <person name="Gawehns F."/>
            <person name="Hundscheid M."/>
            <person name="Zweers H."/>
            <person name="Garbeva P."/>
        </authorList>
    </citation>
    <scope>NUCLEOTIDE SEQUENCE [LARGE SCALE GENOMIC DNA]</scope>
    <source>
        <strain evidence="4 5">NS1</strain>
    </source>
</reference>
<evidence type="ECO:0000259" key="2">
    <source>
        <dbReference type="PROSITE" id="PS50995"/>
    </source>
</evidence>
<dbReference type="InterPro" id="IPR000182">
    <property type="entry name" value="GNAT_dom"/>
</dbReference>
<dbReference type="EMBL" id="CP031395">
    <property type="protein sequence ID" value="QBK04786.1"/>
    <property type="molecule type" value="Genomic_DNA"/>
</dbReference>
<dbReference type="InterPro" id="IPR000835">
    <property type="entry name" value="HTH_MarR-typ"/>
</dbReference>
<evidence type="ECO:0000256" key="1">
    <source>
        <dbReference type="ARBA" id="ARBA00022679"/>
    </source>
</evidence>
<organism evidence="4 5">
    <name type="scientific">Hylemonella gracilis</name>
    <dbReference type="NCBI Taxonomy" id="80880"/>
    <lineage>
        <taxon>Bacteria</taxon>
        <taxon>Pseudomonadati</taxon>
        <taxon>Pseudomonadota</taxon>
        <taxon>Betaproteobacteria</taxon>
        <taxon>Burkholderiales</taxon>
        <taxon>Comamonadaceae</taxon>
        <taxon>Hylemonella</taxon>
    </lineage>
</organism>
<dbReference type="InterPro" id="IPR036388">
    <property type="entry name" value="WH-like_DNA-bd_sf"/>
</dbReference>
<evidence type="ECO:0000259" key="3">
    <source>
        <dbReference type="PROSITE" id="PS51186"/>
    </source>
</evidence>
<evidence type="ECO:0000313" key="4">
    <source>
        <dbReference type="EMBL" id="QBK04786.1"/>
    </source>
</evidence>
<accession>A0A4P6UJP1</accession>
<feature type="domain" description="HTH marR-type" evidence="2">
    <location>
        <begin position="3"/>
        <end position="147"/>
    </location>
</feature>
<proteinExistence type="predicted"/>
<dbReference type="Gene3D" id="1.10.10.10">
    <property type="entry name" value="Winged helix-like DNA-binding domain superfamily/Winged helix DNA-binding domain"/>
    <property type="match status" value="1"/>
</dbReference>
<feature type="domain" description="N-acetyltransferase" evidence="3">
    <location>
        <begin position="157"/>
        <end position="334"/>
    </location>
</feature>
<dbReference type="AlphaFoldDB" id="A0A4P6UJP1"/>
<dbReference type="SMART" id="SM00347">
    <property type="entry name" value="HTH_MARR"/>
    <property type="match status" value="1"/>
</dbReference>
<dbReference type="PANTHER" id="PTHR13947:SF37">
    <property type="entry name" value="LD18367P"/>
    <property type="match status" value="1"/>
</dbReference>
<dbReference type="PANTHER" id="PTHR13947">
    <property type="entry name" value="GNAT FAMILY N-ACETYLTRANSFERASE"/>
    <property type="match status" value="1"/>
</dbReference>
<name>A0A4P6UJP1_9BURK</name>
<dbReference type="Proteomes" id="UP000292939">
    <property type="component" value="Chromosome"/>
</dbReference>
<keyword evidence="1" id="KW-0808">Transferase</keyword>
<dbReference type="KEGG" id="hgr:DW355_08395"/>
<dbReference type="Pfam" id="PF00583">
    <property type="entry name" value="Acetyltransf_1"/>
    <property type="match status" value="1"/>
</dbReference>
<dbReference type="Pfam" id="PF12802">
    <property type="entry name" value="MarR_2"/>
    <property type="match status" value="1"/>
</dbReference>
<evidence type="ECO:0000313" key="5">
    <source>
        <dbReference type="Proteomes" id="UP000292939"/>
    </source>
</evidence>
<dbReference type="PROSITE" id="PS50995">
    <property type="entry name" value="HTH_MARR_2"/>
    <property type="match status" value="1"/>
</dbReference>